<dbReference type="InterPro" id="IPR006076">
    <property type="entry name" value="FAD-dep_OxRdtase"/>
</dbReference>
<dbReference type="Proteomes" id="UP000236333">
    <property type="component" value="Unassembled WGS sequence"/>
</dbReference>
<dbReference type="PANTHER" id="PTHR13847">
    <property type="entry name" value="SARCOSINE DEHYDROGENASE-RELATED"/>
    <property type="match status" value="1"/>
</dbReference>
<evidence type="ECO:0000259" key="2">
    <source>
        <dbReference type="Pfam" id="PF01266"/>
    </source>
</evidence>
<dbReference type="EMBL" id="PGGS01000311">
    <property type="protein sequence ID" value="PNH05371.1"/>
    <property type="molecule type" value="Genomic_DNA"/>
</dbReference>
<gene>
    <name evidence="3" type="ORF">TSOC_008367</name>
</gene>
<proteinExistence type="predicted"/>
<reference evidence="3 4" key="1">
    <citation type="journal article" date="2017" name="Mol. Biol. Evol.">
        <title>The 4-celled Tetrabaena socialis nuclear genome reveals the essential components for genetic control of cell number at the origin of multicellularity in the volvocine lineage.</title>
        <authorList>
            <person name="Featherston J."/>
            <person name="Arakaki Y."/>
            <person name="Hanschen E.R."/>
            <person name="Ferris P.J."/>
            <person name="Michod R.E."/>
            <person name="Olson B.J.S.C."/>
            <person name="Nozaki H."/>
            <person name="Durand P.M."/>
        </authorList>
    </citation>
    <scope>NUCLEOTIDE SEQUENCE [LARGE SCALE GENOMIC DNA]</scope>
    <source>
        <strain evidence="3 4">NIES-571</strain>
    </source>
</reference>
<dbReference type="AlphaFoldDB" id="A0A2J7ZYM3"/>
<keyword evidence="1" id="KW-0560">Oxidoreductase</keyword>
<evidence type="ECO:0000313" key="3">
    <source>
        <dbReference type="EMBL" id="PNH05371.1"/>
    </source>
</evidence>
<name>A0A2J7ZYM3_9CHLO</name>
<keyword evidence="4" id="KW-1185">Reference proteome</keyword>
<dbReference type="Gene3D" id="3.30.9.10">
    <property type="entry name" value="D-Amino Acid Oxidase, subunit A, domain 2"/>
    <property type="match status" value="1"/>
</dbReference>
<comment type="caution">
    <text evidence="3">The sequence shown here is derived from an EMBL/GenBank/DDBJ whole genome shotgun (WGS) entry which is preliminary data.</text>
</comment>
<dbReference type="OrthoDB" id="5340195at2759"/>
<sequence length="351" mass="37362">MAAPRTGIGQLGTCAGGAPARHLNLAGLRLWKAQWPQLVQPCGSLLFDDNDSLPDPLYPAQQLEAEEVLRLEPAVAREYAARGAKLYAQEAWVDPQAACAAMLEAAQQAGAEVLLGQDVERLLVRDEPLASVGGGEGRKQTRATGVVTADGAVHLADVVVLAAGTSVQRLAAQAGVHVPLLHKPAVVAITQPLQRPGRLIHHMLASAKVFVWQRPDGSLMLGDSRTHEDGSEAWGQSLLQRAAELVPELRSCGARVSRVEVAYRPWPQDGHPVIGASPSCRGLYVAVMHSGMTLAPEVGRLVAAELAHWDAALGGPVGDAEELREAQAVLMPYRLARDFEAGAKKMAYGWK</sequence>
<evidence type="ECO:0000256" key="1">
    <source>
        <dbReference type="ARBA" id="ARBA00023002"/>
    </source>
</evidence>
<dbReference type="GO" id="GO:0016491">
    <property type="term" value="F:oxidoreductase activity"/>
    <property type="evidence" value="ECO:0007669"/>
    <property type="project" value="UniProtKB-KW"/>
</dbReference>
<dbReference type="Gene3D" id="3.50.50.60">
    <property type="entry name" value="FAD/NAD(P)-binding domain"/>
    <property type="match status" value="1"/>
</dbReference>
<dbReference type="InterPro" id="IPR036188">
    <property type="entry name" value="FAD/NAD-bd_sf"/>
</dbReference>
<feature type="domain" description="FAD dependent oxidoreductase" evidence="2">
    <location>
        <begin position="23"/>
        <end position="304"/>
    </location>
</feature>
<dbReference type="SUPFAM" id="SSF51905">
    <property type="entry name" value="FAD/NAD(P)-binding domain"/>
    <property type="match status" value="1"/>
</dbReference>
<organism evidence="3 4">
    <name type="scientific">Tetrabaena socialis</name>
    <dbReference type="NCBI Taxonomy" id="47790"/>
    <lineage>
        <taxon>Eukaryota</taxon>
        <taxon>Viridiplantae</taxon>
        <taxon>Chlorophyta</taxon>
        <taxon>core chlorophytes</taxon>
        <taxon>Chlorophyceae</taxon>
        <taxon>CS clade</taxon>
        <taxon>Chlamydomonadales</taxon>
        <taxon>Tetrabaenaceae</taxon>
        <taxon>Tetrabaena</taxon>
    </lineage>
</organism>
<protein>
    <submittedName>
        <fullName evidence="3">Hydrogen cyanide synthase subunit HcnC</fullName>
    </submittedName>
</protein>
<dbReference type="Pfam" id="PF01266">
    <property type="entry name" value="DAO"/>
    <property type="match status" value="1"/>
</dbReference>
<dbReference type="GO" id="GO:0005737">
    <property type="term" value="C:cytoplasm"/>
    <property type="evidence" value="ECO:0007669"/>
    <property type="project" value="TreeGrafter"/>
</dbReference>
<evidence type="ECO:0000313" key="4">
    <source>
        <dbReference type="Proteomes" id="UP000236333"/>
    </source>
</evidence>
<accession>A0A2J7ZYM3</accession>
<dbReference type="PANTHER" id="PTHR13847:SF289">
    <property type="entry name" value="GLYCINE OXIDASE"/>
    <property type="match status" value="1"/>
</dbReference>